<evidence type="ECO:0000256" key="2">
    <source>
        <dbReference type="ARBA" id="ARBA00022536"/>
    </source>
</evidence>
<organism evidence="9 10">
    <name type="scientific">Clytia hemisphaerica</name>
    <dbReference type="NCBI Taxonomy" id="252671"/>
    <lineage>
        <taxon>Eukaryota</taxon>
        <taxon>Metazoa</taxon>
        <taxon>Cnidaria</taxon>
        <taxon>Hydrozoa</taxon>
        <taxon>Hydroidolina</taxon>
        <taxon>Leptothecata</taxon>
        <taxon>Obeliida</taxon>
        <taxon>Clytiidae</taxon>
        <taxon>Clytia</taxon>
    </lineage>
</organism>
<keyword evidence="3" id="KW-0677">Repeat</keyword>
<evidence type="ECO:0000313" key="9">
    <source>
        <dbReference type="EnsemblMetazoa" id="CLYHEMP002093.1"/>
    </source>
</evidence>
<feature type="signal peptide" evidence="7">
    <location>
        <begin position="1"/>
        <end position="22"/>
    </location>
</feature>
<feature type="region of interest" description="Disordered" evidence="5">
    <location>
        <begin position="417"/>
        <end position="444"/>
    </location>
</feature>
<keyword evidence="1" id="KW-0217">Developmental protein</keyword>
<keyword evidence="2" id="KW-0245">EGF-like domain</keyword>
<accession>A0A7M5TUM7</accession>
<evidence type="ECO:0000256" key="7">
    <source>
        <dbReference type="SAM" id="SignalP"/>
    </source>
</evidence>
<dbReference type="GO" id="GO:0016020">
    <property type="term" value="C:membrane"/>
    <property type="evidence" value="ECO:0007669"/>
    <property type="project" value="InterPro"/>
</dbReference>
<name>A0A7M5TUM7_9CNID</name>
<dbReference type="OrthoDB" id="283575at2759"/>
<evidence type="ECO:0000259" key="8">
    <source>
        <dbReference type="SMART" id="SM00051"/>
    </source>
</evidence>
<dbReference type="Gene3D" id="2.10.25.140">
    <property type="match status" value="1"/>
</dbReference>
<keyword evidence="4" id="KW-1015">Disulfide bond</keyword>
<dbReference type="GeneID" id="136824019"/>
<dbReference type="GO" id="GO:0007154">
    <property type="term" value="P:cell communication"/>
    <property type="evidence" value="ECO:0007669"/>
    <property type="project" value="InterPro"/>
</dbReference>
<dbReference type="Pfam" id="PF01414">
    <property type="entry name" value="DSL"/>
    <property type="match status" value="1"/>
</dbReference>
<evidence type="ECO:0000313" key="10">
    <source>
        <dbReference type="Proteomes" id="UP000594262"/>
    </source>
</evidence>
<feature type="domain" description="DSL" evidence="8">
    <location>
        <begin position="150"/>
        <end position="223"/>
    </location>
</feature>
<keyword evidence="6" id="KW-1133">Transmembrane helix</keyword>
<evidence type="ECO:0000256" key="4">
    <source>
        <dbReference type="ARBA" id="ARBA00023157"/>
    </source>
</evidence>
<keyword evidence="10" id="KW-1185">Reference proteome</keyword>
<dbReference type="AlphaFoldDB" id="A0A7M5TUM7"/>
<proteinExistence type="predicted"/>
<feature type="chain" id="PRO_5029542356" description="DSL domain-containing protein" evidence="7">
    <location>
        <begin position="23"/>
        <end position="539"/>
    </location>
</feature>
<keyword evidence="6" id="KW-0472">Membrane</keyword>
<evidence type="ECO:0000256" key="1">
    <source>
        <dbReference type="ARBA" id="ARBA00022473"/>
    </source>
</evidence>
<protein>
    <recommendedName>
        <fullName evidence="8">DSL domain-containing protein</fullName>
    </recommendedName>
</protein>
<dbReference type="InterPro" id="IPR001774">
    <property type="entry name" value="DSL"/>
</dbReference>
<dbReference type="RefSeq" id="XP_066936278.1">
    <property type="nucleotide sequence ID" value="XM_067080177.1"/>
</dbReference>
<evidence type="ECO:0000256" key="3">
    <source>
        <dbReference type="ARBA" id="ARBA00022737"/>
    </source>
</evidence>
<keyword evidence="7" id="KW-0732">Signal</keyword>
<dbReference type="EnsemblMetazoa" id="CLYHEMT002093.1">
    <property type="protein sequence ID" value="CLYHEMP002093.1"/>
    <property type="gene ID" value="CLYHEMG002093"/>
</dbReference>
<dbReference type="Proteomes" id="UP000594262">
    <property type="component" value="Unplaced"/>
</dbReference>
<feature type="transmembrane region" description="Helical" evidence="6">
    <location>
        <begin position="454"/>
        <end position="475"/>
    </location>
</feature>
<evidence type="ECO:0000256" key="6">
    <source>
        <dbReference type="SAM" id="Phobius"/>
    </source>
</evidence>
<dbReference type="SMART" id="SM00051">
    <property type="entry name" value="DSL"/>
    <property type="match status" value="1"/>
</dbReference>
<evidence type="ECO:0000256" key="5">
    <source>
        <dbReference type="SAM" id="MobiDB-lite"/>
    </source>
</evidence>
<keyword evidence="6" id="KW-0812">Transmembrane</keyword>
<sequence>MTGIGYLACLVVLIGVIQIVAAGLQLEIKLETYKNPGNRLADSETCCERDQSVCRASCYNTLILCVSSMANKGSCDLVNSMKVNQKEIYDDESFNEGADEPRFQNPFKVNLPADYKQGQVSISFRVFQSGTILAAQFDDIVVNMDSTLPWQSISVATEESRRYRRFKKELEFKTRTLCSADHIGKYCEIAICKPRDDDKGHYTCTSDNQKVCLPGWIDPSTNCLTKKVQPTSSTTIEPSTSIIEPSTSILQPMETTIYPTSSSQPITTFQTSVSTNEIQETSHVFTLASSSLNKKMMTKSTVSTTTRIQILKTSIYPTKSTTREQPRSTTILTSIPKTNPPKLTTKLPTTVKIETEPTIKTTQKKSTRNTFPTEEPITQILKTTERPVTKKPRITHTKRHTKLTTTVKINTETPITTQKLQTEEMESTKPRPSRKSGSQEIYEEREKARVDNTVLITVICLTLAMVAWVVVLVVIRKRVKSKNKIHSSMMQKSETYMIPASMESSGSSGSGTNENMVRNCSISLANQNFMETNLTEPII</sequence>
<reference evidence="9" key="1">
    <citation type="submission" date="2021-01" db="UniProtKB">
        <authorList>
            <consortium name="EnsemblMetazoa"/>
        </authorList>
    </citation>
    <scope>IDENTIFICATION</scope>
</reference>